<evidence type="ECO:0000313" key="3">
    <source>
        <dbReference type="EMBL" id="TBU61716.1"/>
    </source>
</evidence>
<dbReference type="EMBL" id="ML145097">
    <property type="protein sequence ID" value="TBU61716.1"/>
    <property type="molecule type" value="Genomic_DNA"/>
</dbReference>
<reference evidence="3 4" key="1">
    <citation type="submission" date="2019-01" db="EMBL/GenBank/DDBJ databases">
        <title>Draft genome sequences of three monokaryotic isolates of the white-rot basidiomycete fungus Dichomitus squalens.</title>
        <authorList>
            <consortium name="DOE Joint Genome Institute"/>
            <person name="Lopez S.C."/>
            <person name="Andreopoulos B."/>
            <person name="Pangilinan J."/>
            <person name="Lipzen A."/>
            <person name="Riley R."/>
            <person name="Ahrendt S."/>
            <person name="Ng V."/>
            <person name="Barry K."/>
            <person name="Daum C."/>
            <person name="Grigoriev I.V."/>
            <person name="Hilden K.S."/>
            <person name="Makela M.R."/>
            <person name="de Vries R.P."/>
        </authorList>
    </citation>
    <scope>NUCLEOTIDE SEQUENCE [LARGE SCALE GENOMIC DNA]</scope>
    <source>
        <strain evidence="3 4">CBS 464.89</strain>
    </source>
</reference>
<accession>A0A4Q9Q480</accession>
<protein>
    <recommendedName>
        <fullName evidence="2">F-box domain-containing protein</fullName>
    </recommendedName>
</protein>
<sequence length="657" mass="74686">MQADESSTQAVAQSRNTGHTTCEAKSIHGSGALVYLGSRRHLRGRRGGLKDMPEMPLDVLFEIFGFLHSRDLLSLARATREFRALLMSRQSAPFWREARRLIEDLPDPPSYLSEPAYANLLFSVHCHNCCKPNVQAVYWTFSVRYCDPCQKAMFADETEVSAFLMEAFQYASDLYVNSRYDTGRSFGRQYHIPEIGAVRRQWAALRDDAERARFKADRAAFVAESQKYCKLLSLWQVSCKGKRSKEVCELKRERFEAVKCRLHQEGFGDVLSCMKYMELTGLKRMSSVNRASKLTDKGWKSIRTSVVQYMTPIHDRYLKARTELTYRLRLGRLRDLLDDYHHSNTPRTPSSDCEPGFCELATLPAIQTLLQDMSSDVVQELQILPVDFPSLMISWTEHHRNVFVELALRGLGESSASLELDTLLDLALVSFVCKRCHRRQLRWPHLLSHRCFRDRSEVHPKSVYEVLASHQMQSDHDAPYRGEELAVFDDHVAVTHSIISLCGLAPDTATYKDVEDAGATLVCWLCMSESPGQCQVFDWQTAIRHSIISHSTEGADPASFWERLLPVQTVQAHALERTLVQQNNTLSQNPINVFGCTRCPSHGSVVVLMFHFLCVHGLVSPELGEDMYLHEDSKPCGAPSVWIDLSARRLCTEVQAV</sequence>
<evidence type="ECO:0000259" key="2">
    <source>
        <dbReference type="PROSITE" id="PS50181"/>
    </source>
</evidence>
<dbReference type="InterPro" id="IPR001810">
    <property type="entry name" value="F-box_dom"/>
</dbReference>
<dbReference type="PROSITE" id="PS50181">
    <property type="entry name" value="FBOX"/>
    <property type="match status" value="1"/>
</dbReference>
<feature type="domain" description="F-box" evidence="2">
    <location>
        <begin position="49"/>
        <end position="98"/>
    </location>
</feature>
<proteinExistence type="predicted"/>
<gene>
    <name evidence="3" type="ORF">BD310DRAFT_920583</name>
</gene>
<dbReference type="Proteomes" id="UP000292082">
    <property type="component" value="Unassembled WGS sequence"/>
</dbReference>
<evidence type="ECO:0000313" key="4">
    <source>
        <dbReference type="Proteomes" id="UP000292082"/>
    </source>
</evidence>
<evidence type="ECO:0000256" key="1">
    <source>
        <dbReference type="SAM" id="MobiDB-lite"/>
    </source>
</evidence>
<name>A0A4Q9Q480_9APHY</name>
<dbReference type="Pfam" id="PF00646">
    <property type="entry name" value="F-box"/>
    <property type="match status" value="1"/>
</dbReference>
<feature type="compositionally biased region" description="Polar residues" evidence="1">
    <location>
        <begin position="1"/>
        <end position="20"/>
    </location>
</feature>
<keyword evidence="4" id="KW-1185">Reference proteome</keyword>
<feature type="region of interest" description="Disordered" evidence="1">
    <location>
        <begin position="1"/>
        <end position="23"/>
    </location>
</feature>
<dbReference type="OMA" id="MEEWHED"/>
<dbReference type="STRING" id="114155.A0A4Q9Q480"/>
<dbReference type="InterPro" id="IPR036047">
    <property type="entry name" value="F-box-like_dom_sf"/>
</dbReference>
<dbReference type="AlphaFoldDB" id="A0A4Q9Q480"/>
<dbReference type="SUPFAM" id="SSF81383">
    <property type="entry name" value="F-box domain"/>
    <property type="match status" value="1"/>
</dbReference>
<organism evidence="3 4">
    <name type="scientific">Dichomitus squalens</name>
    <dbReference type="NCBI Taxonomy" id="114155"/>
    <lineage>
        <taxon>Eukaryota</taxon>
        <taxon>Fungi</taxon>
        <taxon>Dikarya</taxon>
        <taxon>Basidiomycota</taxon>
        <taxon>Agaricomycotina</taxon>
        <taxon>Agaricomycetes</taxon>
        <taxon>Polyporales</taxon>
        <taxon>Polyporaceae</taxon>
        <taxon>Dichomitus</taxon>
    </lineage>
</organism>